<dbReference type="OrthoDB" id="5122705at2"/>
<sequence>MSVMPALSPVLDFILSNTPPPEFNPDTVTPGPWGFFAIFFVAAVTLLLGMDLARRIRRTNYRAEMQERLAAEVAERDAAAGDEKKADDR</sequence>
<dbReference type="STRING" id="670052.PA27867_2337"/>
<keyword evidence="1" id="KW-0472">Membrane</keyword>
<dbReference type="AlphaFoldDB" id="A0A1B1BL76"/>
<feature type="transmembrane region" description="Helical" evidence="1">
    <location>
        <begin position="33"/>
        <end position="53"/>
    </location>
</feature>
<evidence type="ECO:0000256" key="1">
    <source>
        <dbReference type="SAM" id="Phobius"/>
    </source>
</evidence>
<name>A0A1B1BL76_9MICO</name>
<gene>
    <name evidence="2" type="ORF">PA27867_2337</name>
</gene>
<accession>A0A1B1BL76</accession>
<keyword evidence="1" id="KW-0812">Transmembrane</keyword>
<evidence type="ECO:0000313" key="3">
    <source>
        <dbReference type="Proteomes" id="UP000092582"/>
    </source>
</evidence>
<proteinExistence type="predicted"/>
<keyword evidence="3" id="KW-1185">Reference proteome</keyword>
<dbReference type="RefSeq" id="WP_084021063.1">
    <property type="nucleotide sequence ID" value="NZ_CP016282.1"/>
</dbReference>
<evidence type="ECO:0000313" key="2">
    <source>
        <dbReference type="EMBL" id="ANP73288.1"/>
    </source>
</evidence>
<dbReference type="Proteomes" id="UP000092582">
    <property type="component" value="Chromosome 1"/>
</dbReference>
<dbReference type="KEGG" id="cart:PA27867_2337"/>
<protein>
    <submittedName>
        <fullName evidence="2">Uncharacterized protein</fullName>
    </submittedName>
</protein>
<keyword evidence="1" id="KW-1133">Transmembrane helix</keyword>
<organism evidence="2 3">
    <name type="scientific">Cryobacterium arcticum</name>
    <dbReference type="NCBI Taxonomy" id="670052"/>
    <lineage>
        <taxon>Bacteria</taxon>
        <taxon>Bacillati</taxon>
        <taxon>Actinomycetota</taxon>
        <taxon>Actinomycetes</taxon>
        <taxon>Micrococcales</taxon>
        <taxon>Microbacteriaceae</taxon>
        <taxon>Cryobacterium</taxon>
    </lineage>
</organism>
<reference evidence="2 3" key="1">
    <citation type="submission" date="2016-06" db="EMBL/GenBank/DDBJ databases">
        <title>Genome sequencing of Cryobacterium arcticum PAMC 27867.</title>
        <authorList>
            <person name="Lee J."/>
            <person name="Kim O.-S."/>
        </authorList>
    </citation>
    <scope>NUCLEOTIDE SEQUENCE [LARGE SCALE GENOMIC DNA]</scope>
    <source>
        <strain evidence="2 3">PAMC 27867</strain>
    </source>
</reference>
<dbReference type="EMBL" id="CP016282">
    <property type="protein sequence ID" value="ANP73288.1"/>
    <property type="molecule type" value="Genomic_DNA"/>
</dbReference>